<proteinExistence type="predicted"/>
<feature type="domain" description="Peptidase S55" evidence="1">
    <location>
        <begin position="1"/>
        <end position="37"/>
    </location>
</feature>
<keyword evidence="3" id="KW-1185">Reference proteome</keyword>
<evidence type="ECO:0000313" key="2">
    <source>
        <dbReference type="EMBL" id="MFC7440999.1"/>
    </source>
</evidence>
<dbReference type="Pfam" id="PF05580">
    <property type="entry name" value="Peptidase_S55"/>
    <property type="match status" value="1"/>
</dbReference>
<comment type="caution">
    <text evidence="2">The sequence shown here is derived from an EMBL/GenBank/DDBJ whole genome shotgun (WGS) entry which is preliminary data.</text>
</comment>
<reference evidence="3" key="1">
    <citation type="journal article" date="2019" name="Int. J. Syst. Evol. Microbiol.">
        <title>The Global Catalogue of Microorganisms (GCM) 10K type strain sequencing project: providing services to taxonomists for standard genome sequencing and annotation.</title>
        <authorList>
            <consortium name="The Broad Institute Genomics Platform"/>
            <consortium name="The Broad Institute Genome Sequencing Center for Infectious Disease"/>
            <person name="Wu L."/>
            <person name="Ma J."/>
        </authorList>
    </citation>
    <scope>NUCLEOTIDE SEQUENCE [LARGE SCALE GENOMIC DNA]</scope>
    <source>
        <strain evidence="3">CGMCC 1.12942</strain>
    </source>
</reference>
<dbReference type="EMBL" id="JBHTBW010000019">
    <property type="protein sequence ID" value="MFC7440999.1"/>
    <property type="molecule type" value="Genomic_DNA"/>
</dbReference>
<dbReference type="RefSeq" id="WP_379864277.1">
    <property type="nucleotide sequence ID" value="NZ_JBHTBW010000019.1"/>
</dbReference>
<accession>A0ABW2RJ61</accession>
<dbReference type="InterPro" id="IPR008763">
    <property type="entry name" value="Peptidase_S55"/>
</dbReference>
<gene>
    <name evidence="2" type="ORF">ACFQNG_07510</name>
</gene>
<protein>
    <submittedName>
        <fullName evidence="2">SpoIVB peptidase S55 domain-containing protein</fullName>
    </submittedName>
</protein>
<name>A0ABW2RJ61_9BACL</name>
<organism evidence="2 3">
    <name type="scientific">Laceyella putida</name>
    <dbReference type="NCBI Taxonomy" id="110101"/>
    <lineage>
        <taxon>Bacteria</taxon>
        <taxon>Bacillati</taxon>
        <taxon>Bacillota</taxon>
        <taxon>Bacilli</taxon>
        <taxon>Bacillales</taxon>
        <taxon>Thermoactinomycetaceae</taxon>
        <taxon>Laceyella</taxon>
    </lineage>
</organism>
<sequence length="50" mass="5462">MFTHVFVNDPTSGYGTFIEWMLQDAGVMQSTAGALQASAFFWTITKSRGG</sequence>
<dbReference type="PROSITE" id="PS51494">
    <property type="entry name" value="SPOIVB"/>
    <property type="match status" value="1"/>
</dbReference>
<evidence type="ECO:0000313" key="3">
    <source>
        <dbReference type="Proteomes" id="UP001596500"/>
    </source>
</evidence>
<dbReference type="Proteomes" id="UP001596500">
    <property type="component" value="Unassembled WGS sequence"/>
</dbReference>
<evidence type="ECO:0000259" key="1">
    <source>
        <dbReference type="PROSITE" id="PS51494"/>
    </source>
</evidence>